<accession>A0A9W6ZJZ9</accession>
<evidence type="ECO:0000313" key="5">
    <source>
        <dbReference type="Proteomes" id="UP001165082"/>
    </source>
</evidence>
<evidence type="ECO:0000256" key="1">
    <source>
        <dbReference type="ARBA" id="ARBA00023157"/>
    </source>
</evidence>
<dbReference type="PROSITE" id="PS01186">
    <property type="entry name" value="EGF_2"/>
    <property type="match status" value="1"/>
</dbReference>
<evidence type="ECO:0000259" key="3">
    <source>
        <dbReference type="PROSITE" id="PS01186"/>
    </source>
</evidence>
<gene>
    <name evidence="4" type="ORF">TrRE_jg7903</name>
</gene>
<protein>
    <recommendedName>
        <fullName evidence="2 3">EGF-like domain-containing protein</fullName>
    </recommendedName>
</protein>
<dbReference type="EMBL" id="BRXZ01003406">
    <property type="protein sequence ID" value="GMH54201.1"/>
    <property type="molecule type" value="Genomic_DNA"/>
</dbReference>
<feature type="non-terminal residue" evidence="4">
    <location>
        <position position="1"/>
    </location>
</feature>
<dbReference type="OrthoDB" id="191771at2759"/>
<feature type="domain" description="EGF-like" evidence="2 3">
    <location>
        <begin position="412"/>
        <end position="423"/>
    </location>
</feature>
<keyword evidence="1" id="KW-1015">Disulfide bond</keyword>
<sequence length="431" mass="44869">TGATAAAAPGLGAGWLFTITFNGNPGYLKQLEVDYFLDGSRATILAGTVAATSANVKVFQGGVIGEDTDYFATKCSGVQVTSTHLFGLAAEKPGNLAYFAVGAGTTTIDANIKALKTCLGDSNGNTGDNVDVENWDYGVTTEYLGGGSLTTVNMIGSYPHAIKTAPVDTSVNNGVGEYHLVWWDAAATAQQQFRVANLPADVTPHYVYTTDGVVQQINVDEVTVGLQADDNQLTANRNETRVVGYFDIHTNLIYTNVDASCESGGALISACLEKGDKLFVVDGCWGEGANGAYFGSGTIATACSSAAAAGKATGVLYTVNKIYTKPWTATTVAHTDTSANSEKEDRYVIQVDYNINFSGAVIADPLGETVGDSGASSGTVVLFRFKPATTGNYKYVDSCSNRGACDGETGLCSCFKGYTGVDCSSQNALAV</sequence>
<evidence type="ECO:0000259" key="2">
    <source>
        <dbReference type="PROSITE" id="PS00022"/>
    </source>
</evidence>
<proteinExistence type="predicted"/>
<dbReference type="InterPro" id="IPR000742">
    <property type="entry name" value="EGF"/>
</dbReference>
<dbReference type="AlphaFoldDB" id="A0A9W6ZJZ9"/>
<evidence type="ECO:0000313" key="4">
    <source>
        <dbReference type="EMBL" id="GMH54201.1"/>
    </source>
</evidence>
<dbReference type="Proteomes" id="UP001165082">
    <property type="component" value="Unassembled WGS sequence"/>
</dbReference>
<dbReference type="InterPro" id="IPR013111">
    <property type="entry name" value="EGF_extracell"/>
</dbReference>
<keyword evidence="5" id="KW-1185">Reference proteome</keyword>
<organism evidence="4 5">
    <name type="scientific">Triparma retinervis</name>
    <dbReference type="NCBI Taxonomy" id="2557542"/>
    <lineage>
        <taxon>Eukaryota</taxon>
        <taxon>Sar</taxon>
        <taxon>Stramenopiles</taxon>
        <taxon>Ochrophyta</taxon>
        <taxon>Bolidophyceae</taxon>
        <taxon>Parmales</taxon>
        <taxon>Triparmaceae</taxon>
        <taxon>Triparma</taxon>
    </lineage>
</organism>
<dbReference type="Pfam" id="PF07974">
    <property type="entry name" value="EGF_2"/>
    <property type="match status" value="1"/>
</dbReference>
<dbReference type="PROSITE" id="PS00022">
    <property type="entry name" value="EGF_1"/>
    <property type="match status" value="1"/>
</dbReference>
<reference evidence="4" key="1">
    <citation type="submission" date="2022-07" db="EMBL/GenBank/DDBJ databases">
        <title>Genome analysis of Parmales, a sister group of diatoms, reveals the evolutionary specialization of diatoms from phago-mixotrophs to photoautotrophs.</title>
        <authorList>
            <person name="Ban H."/>
            <person name="Sato S."/>
            <person name="Yoshikawa S."/>
            <person name="Kazumasa Y."/>
            <person name="Nakamura Y."/>
            <person name="Ichinomiya M."/>
            <person name="Saitoh K."/>
            <person name="Sato N."/>
            <person name="Blanc-Mathieu R."/>
            <person name="Endo H."/>
            <person name="Kuwata A."/>
            <person name="Ogata H."/>
        </authorList>
    </citation>
    <scope>NUCLEOTIDE SEQUENCE</scope>
</reference>
<name>A0A9W6ZJZ9_9STRA</name>
<comment type="caution">
    <text evidence="4">The sequence shown here is derived from an EMBL/GenBank/DDBJ whole genome shotgun (WGS) entry which is preliminary data.</text>
</comment>